<name>A0A955L3N8_9BACT</name>
<feature type="transmembrane region" description="Helical" evidence="5">
    <location>
        <begin position="39"/>
        <end position="66"/>
    </location>
</feature>
<dbReference type="InterPro" id="IPR044880">
    <property type="entry name" value="NCX_ion-bd_dom_sf"/>
</dbReference>
<comment type="subcellular location">
    <subcellularLocation>
        <location evidence="1">Membrane</location>
        <topology evidence="1">Multi-pass membrane protein</topology>
    </subcellularLocation>
</comment>
<dbReference type="GO" id="GO:0008273">
    <property type="term" value="F:calcium, potassium:sodium antiporter activity"/>
    <property type="evidence" value="ECO:0007669"/>
    <property type="project" value="TreeGrafter"/>
</dbReference>
<evidence type="ECO:0000256" key="5">
    <source>
        <dbReference type="SAM" id="Phobius"/>
    </source>
</evidence>
<feature type="transmembrane region" description="Helical" evidence="5">
    <location>
        <begin position="237"/>
        <end position="261"/>
    </location>
</feature>
<protein>
    <submittedName>
        <fullName evidence="7">Sodium:calcium antiporter</fullName>
    </submittedName>
</protein>
<proteinExistence type="predicted"/>
<dbReference type="Gene3D" id="1.20.1420.30">
    <property type="entry name" value="NCX, central ion-binding region"/>
    <property type="match status" value="1"/>
</dbReference>
<dbReference type="Pfam" id="PF01699">
    <property type="entry name" value="Na_Ca_ex"/>
    <property type="match status" value="2"/>
</dbReference>
<evidence type="ECO:0000259" key="6">
    <source>
        <dbReference type="Pfam" id="PF01699"/>
    </source>
</evidence>
<gene>
    <name evidence="7" type="ORF">KC660_01745</name>
</gene>
<accession>A0A955L3N8</accession>
<reference evidence="7" key="2">
    <citation type="journal article" date="2021" name="Microbiome">
        <title>Successional dynamics and alternative stable states in a saline activated sludge microbial community over 9 years.</title>
        <authorList>
            <person name="Wang Y."/>
            <person name="Ye J."/>
            <person name="Ju F."/>
            <person name="Liu L."/>
            <person name="Boyd J.A."/>
            <person name="Deng Y."/>
            <person name="Parks D.H."/>
            <person name="Jiang X."/>
            <person name="Yin X."/>
            <person name="Woodcroft B.J."/>
            <person name="Tyson G.W."/>
            <person name="Hugenholtz P."/>
            <person name="Polz M.F."/>
            <person name="Zhang T."/>
        </authorList>
    </citation>
    <scope>NUCLEOTIDE SEQUENCE</scope>
    <source>
        <strain evidence="7">HKST-UBA10</strain>
    </source>
</reference>
<dbReference type="EMBL" id="JAGQLG010000063">
    <property type="protein sequence ID" value="MCA9382111.1"/>
    <property type="molecule type" value="Genomic_DNA"/>
</dbReference>
<evidence type="ECO:0000256" key="2">
    <source>
        <dbReference type="ARBA" id="ARBA00022692"/>
    </source>
</evidence>
<keyword evidence="4 5" id="KW-0472">Membrane</keyword>
<sequence length="321" mass="34507">MDLTLIAYLLVFFISGFILSRSAALLITNFEALRKLFNVTAFFVGFLITALATTLPELFVGIASALNGQPQFALGTAIGSNIVDITLIAGIAIIFAGSLNAKHIIKKKEGLYMLVVVALLIVLLLDANISRIDGLILLVAYGIYVYHLLKDEGADEKIVLSTKKLSPIDLSKHFLLIIVGLILMMVSSEFLVKSSGQLASILNIPIILIGLVLVAIGTSIPELAISISASKNGAKELILGGLMGSVVANSTLLIGIVALISPIKVNEVGSVDIAIFFMLLAVLFFLWAMYTDRKFTKAEGIFLILIYLFYICMGYLGIASF</sequence>
<feature type="transmembrane region" description="Helical" evidence="5">
    <location>
        <begin position="6"/>
        <end position="27"/>
    </location>
</feature>
<dbReference type="GO" id="GO:0006874">
    <property type="term" value="P:intracellular calcium ion homeostasis"/>
    <property type="evidence" value="ECO:0007669"/>
    <property type="project" value="TreeGrafter"/>
</dbReference>
<dbReference type="GO" id="GO:0005886">
    <property type="term" value="C:plasma membrane"/>
    <property type="evidence" value="ECO:0007669"/>
    <property type="project" value="TreeGrafter"/>
</dbReference>
<feature type="transmembrane region" description="Helical" evidence="5">
    <location>
        <begin position="170"/>
        <end position="192"/>
    </location>
</feature>
<feature type="transmembrane region" description="Helical" evidence="5">
    <location>
        <begin position="131"/>
        <end position="149"/>
    </location>
</feature>
<feature type="transmembrane region" description="Helical" evidence="5">
    <location>
        <begin position="72"/>
        <end position="97"/>
    </location>
</feature>
<keyword evidence="3 5" id="KW-1133">Transmembrane helix</keyword>
<evidence type="ECO:0000256" key="3">
    <source>
        <dbReference type="ARBA" id="ARBA00022989"/>
    </source>
</evidence>
<evidence type="ECO:0000313" key="7">
    <source>
        <dbReference type="EMBL" id="MCA9382111.1"/>
    </source>
</evidence>
<dbReference type="PANTHER" id="PTHR10846">
    <property type="entry name" value="SODIUM/POTASSIUM/CALCIUM EXCHANGER"/>
    <property type="match status" value="1"/>
</dbReference>
<comment type="caution">
    <text evidence="7">The sequence shown here is derived from an EMBL/GenBank/DDBJ whole genome shotgun (WGS) entry which is preliminary data.</text>
</comment>
<feature type="transmembrane region" description="Helical" evidence="5">
    <location>
        <begin position="273"/>
        <end position="290"/>
    </location>
</feature>
<dbReference type="Proteomes" id="UP000782843">
    <property type="component" value="Unassembled WGS sequence"/>
</dbReference>
<dbReference type="InterPro" id="IPR004481">
    <property type="entry name" value="K/Na/Ca-exchanger"/>
</dbReference>
<dbReference type="InterPro" id="IPR004837">
    <property type="entry name" value="NaCa_Exmemb"/>
</dbReference>
<feature type="domain" description="Sodium/calcium exchanger membrane region" evidence="6">
    <location>
        <begin position="8"/>
        <end position="149"/>
    </location>
</feature>
<organism evidence="7 8">
    <name type="scientific">Candidatus Dojkabacteria bacterium</name>
    <dbReference type="NCBI Taxonomy" id="2099670"/>
    <lineage>
        <taxon>Bacteria</taxon>
        <taxon>Candidatus Dojkabacteria</taxon>
    </lineage>
</organism>
<dbReference type="PANTHER" id="PTHR10846:SF8">
    <property type="entry name" value="INNER MEMBRANE PROTEIN YRBG"/>
    <property type="match status" value="1"/>
</dbReference>
<feature type="transmembrane region" description="Helical" evidence="5">
    <location>
        <begin position="204"/>
        <end position="225"/>
    </location>
</feature>
<feature type="transmembrane region" description="Helical" evidence="5">
    <location>
        <begin position="109"/>
        <end position="125"/>
    </location>
</feature>
<evidence type="ECO:0000313" key="8">
    <source>
        <dbReference type="Proteomes" id="UP000782843"/>
    </source>
</evidence>
<keyword evidence="2 5" id="KW-0812">Transmembrane</keyword>
<evidence type="ECO:0000256" key="1">
    <source>
        <dbReference type="ARBA" id="ARBA00004141"/>
    </source>
</evidence>
<dbReference type="AlphaFoldDB" id="A0A955L3N8"/>
<feature type="domain" description="Sodium/calcium exchanger membrane region" evidence="6">
    <location>
        <begin position="173"/>
        <end position="313"/>
    </location>
</feature>
<evidence type="ECO:0000256" key="4">
    <source>
        <dbReference type="ARBA" id="ARBA00023136"/>
    </source>
</evidence>
<dbReference type="GO" id="GO:0005262">
    <property type="term" value="F:calcium channel activity"/>
    <property type="evidence" value="ECO:0007669"/>
    <property type="project" value="TreeGrafter"/>
</dbReference>
<feature type="transmembrane region" description="Helical" evidence="5">
    <location>
        <begin position="302"/>
        <end position="320"/>
    </location>
</feature>
<reference evidence="7" key="1">
    <citation type="submission" date="2020-04" db="EMBL/GenBank/DDBJ databases">
        <authorList>
            <person name="Zhang T."/>
        </authorList>
    </citation>
    <scope>NUCLEOTIDE SEQUENCE</scope>
    <source>
        <strain evidence="7">HKST-UBA10</strain>
    </source>
</reference>